<evidence type="ECO:0000259" key="5">
    <source>
        <dbReference type="Pfam" id="PF03968"/>
    </source>
</evidence>
<dbReference type="HAMAP" id="MF_01411">
    <property type="entry name" value="LPS_assembly_LptD"/>
    <property type="match status" value="1"/>
</dbReference>
<comment type="similarity">
    <text evidence="4">Belongs to the LptD family.</text>
</comment>
<organism evidence="7 8">
    <name type="scientific">Limnohabitans curvus</name>
    <dbReference type="NCBI Taxonomy" id="323423"/>
    <lineage>
        <taxon>Bacteria</taxon>
        <taxon>Pseudomonadati</taxon>
        <taxon>Pseudomonadota</taxon>
        <taxon>Betaproteobacteria</taxon>
        <taxon>Burkholderiales</taxon>
        <taxon>Comamonadaceae</taxon>
        <taxon>Limnohabitans</taxon>
    </lineage>
</organism>
<dbReference type="Pfam" id="PF03968">
    <property type="entry name" value="LptD_N"/>
    <property type="match status" value="1"/>
</dbReference>
<keyword evidence="3 4" id="KW-0998">Cell outer membrane</keyword>
<evidence type="ECO:0000256" key="3">
    <source>
        <dbReference type="ARBA" id="ARBA00023237"/>
    </source>
</evidence>
<proteinExistence type="inferred from homology"/>
<keyword evidence="8" id="KW-1185">Reference proteome</keyword>
<dbReference type="EMBL" id="NESP01000001">
    <property type="protein sequence ID" value="PUE59382.1"/>
    <property type="molecule type" value="Genomic_DNA"/>
</dbReference>
<gene>
    <name evidence="4" type="primary">lptD</name>
    <name evidence="7" type="ORF">B9Z44_07265</name>
</gene>
<dbReference type="InterPro" id="IPR007543">
    <property type="entry name" value="LptD_C"/>
</dbReference>
<keyword evidence="2 4" id="KW-0472">Membrane</keyword>
<comment type="function">
    <text evidence="4">Together with LptE, is involved in the assembly of lipopolysaccharide (LPS) at the surface of the outer membrane.</text>
</comment>
<sequence length="822" mass="91995">MLLPDFHRQIRALSWLVMGMFAGHASVQAQTADAPSLVLKPSSLLQEALSPETRRQLPTFLQSDTLNERTSQQTVLEGQVVLRRGELLLKADKIDYDQVNDLAQARGHVYINQSGNVYQGPALDLHLDAFEGFFTQPNYRLLKNNAYGNADRIDFVDPAHTVMHNASFTTCQRKPGPGWMPDWFFKGDKISIDSDRNVGLVEGASVRFKGVPILPVPEVEFPLNDERKSGLLPPSIGIDNIGGLEYTQPYYWNLAPNRDMTLTPTYWSKRGINLGTEFRYMESAAPQPPFQGIMRFDYMEKDQIRNDSRRWSMNYAHTGLLNPYFAGGGLGMNLNINRVSDDDYWKDFSVSSGVGIQRLLSSDAGLTWTDGFVSTGIRAQKWQTLQDLANVNNRITPPFDRLPQVTARLQKFNVTGGFDFSVDGDLTRFSSVRDIDCAAATANGTSKSFYNCAPNADRAVSWVQLSRPFVSPYGYVTPKVQLHGRNYQFDGGLPNTSFYDGHQGQTSASVTVPTFSLDAGMAFERNKRLFSRNWIQTLEPRVFYVHTPYRNQNYLPNYDSGSNAFNFASIFTENAFGGHDRISDSKLLTLGATSRFIDPETGAEGARFGVAQRLRMQEQLVTLPDDPTAKAGISDILAGATLNLSRAWALDSTVQYNPKTSNFMRRVVGGRYNPGSYRVINAALRTENDESANPVSKQLDVGWQWPLHDLWGGADGDDGQGRGLGEGRWYSVARVNYDMLNKKAVESVIGFEYDAGCWLSRTVIERLQITDGLARQRILFQLEFVGLSRVGTNALGSLRNNVPRYQPLRQPTMNPSRFGNYD</sequence>
<accession>A0A315ETW3</accession>
<protein>
    <recommendedName>
        <fullName evidence="4">LPS-assembly protein LptD</fullName>
    </recommendedName>
</protein>
<comment type="subunit">
    <text evidence="4">Component of the lipopolysaccharide transport and assembly complex. Interacts with LptE and LptA.</text>
</comment>
<comment type="caution">
    <text evidence="7">The sequence shown here is derived from an EMBL/GenBank/DDBJ whole genome shotgun (WGS) entry which is preliminary data.</text>
</comment>
<dbReference type="InterPro" id="IPR020889">
    <property type="entry name" value="LipoPS_assembly_LptD"/>
</dbReference>
<dbReference type="RefSeq" id="WP_233246905.1">
    <property type="nucleotide sequence ID" value="NZ_NESP01000001.1"/>
</dbReference>
<comment type="caution">
    <text evidence="4">Lacks conserved residue(s) required for the propagation of feature annotation.</text>
</comment>
<evidence type="ECO:0000313" key="8">
    <source>
        <dbReference type="Proteomes" id="UP000251341"/>
    </source>
</evidence>
<dbReference type="GO" id="GO:0009279">
    <property type="term" value="C:cell outer membrane"/>
    <property type="evidence" value="ECO:0007669"/>
    <property type="project" value="UniProtKB-SubCell"/>
</dbReference>
<evidence type="ECO:0000256" key="1">
    <source>
        <dbReference type="ARBA" id="ARBA00022729"/>
    </source>
</evidence>
<comment type="subcellular location">
    <subcellularLocation>
        <location evidence="4">Cell outer membrane</location>
    </subcellularLocation>
</comment>
<evidence type="ECO:0000256" key="2">
    <source>
        <dbReference type="ARBA" id="ARBA00023136"/>
    </source>
</evidence>
<reference evidence="7 8" key="1">
    <citation type="submission" date="2017-04" db="EMBL/GenBank/DDBJ databases">
        <title>Unexpected and diverse lifestyles within the genus Limnohabitans.</title>
        <authorList>
            <person name="Kasalicky V."/>
            <person name="Mehrshad M."/>
            <person name="Andrei S.-A."/>
            <person name="Salcher M."/>
            <person name="Kratochvilova H."/>
            <person name="Simek K."/>
            <person name="Ghai R."/>
        </authorList>
    </citation>
    <scope>NUCLEOTIDE SEQUENCE [LARGE SCALE GENOMIC DNA]</scope>
    <source>
        <strain evidence="7 8">MWH-C5</strain>
    </source>
</reference>
<dbReference type="PANTHER" id="PTHR30189">
    <property type="entry name" value="LPS-ASSEMBLY PROTEIN"/>
    <property type="match status" value="1"/>
</dbReference>
<name>A0A315ETW3_9BURK</name>
<evidence type="ECO:0000259" key="6">
    <source>
        <dbReference type="Pfam" id="PF04453"/>
    </source>
</evidence>
<feature type="domain" description="Organic solvent tolerance-like N-terminal" evidence="5">
    <location>
        <begin position="69"/>
        <end position="196"/>
    </location>
</feature>
<keyword evidence="1 4" id="KW-0732">Signal</keyword>
<evidence type="ECO:0000256" key="4">
    <source>
        <dbReference type="HAMAP-Rule" id="MF_01411"/>
    </source>
</evidence>
<dbReference type="GO" id="GO:1990351">
    <property type="term" value="C:transporter complex"/>
    <property type="evidence" value="ECO:0007669"/>
    <property type="project" value="TreeGrafter"/>
</dbReference>
<dbReference type="AlphaFoldDB" id="A0A315ETW3"/>
<dbReference type="GO" id="GO:0015920">
    <property type="term" value="P:lipopolysaccharide transport"/>
    <property type="evidence" value="ECO:0007669"/>
    <property type="project" value="InterPro"/>
</dbReference>
<dbReference type="Proteomes" id="UP000251341">
    <property type="component" value="Unassembled WGS sequence"/>
</dbReference>
<dbReference type="PANTHER" id="PTHR30189:SF1">
    <property type="entry name" value="LPS-ASSEMBLY PROTEIN LPTD"/>
    <property type="match status" value="1"/>
</dbReference>
<evidence type="ECO:0000313" key="7">
    <source>
        <dbReference type="EMBL" id="PUE59382.1"/>
    </source>
</evidence>
<feature type="domain" description="LptD C-terminal" evidence="6">
    <location>
        <begin position="309"/>
        <end position="711"/>
    </location>
</feature>
<dbReference type="InterPro" id="IPR005653">
    <property type="entry name" value="OstA-like_N"/>
</dbReference>
<dbReference type="Pfam" id="PF04453">
    <property type="entry name" value="LptD"/>
    <property type="match status" value="1"/>
</dbReference>
<dbReference type="GO" id="GO:0043165">
    <property type="term" value="P:Gram-negative-bacterium-type cell outer membrane assembly"/>
    <property type="evidence" value="ECO:0007669"/>
    <property type="project" value="UniProtKB-UniRule"/>
</dbReference>
<dbReference type="InterPro" id="IPR050218">
    <property type="entry name" value="LptD"/>
</dbReference>